<feature type="chain" id="PRO_5005311268" description="Lysozyme inhibitor" evidence="1">
    <location>
        <begin position="22"/>
        <end position="148"/>
    </location>
</feature>
<gene>
    <name evidence="2" type="ORF">ACH50_03165</name>
</gene>
<sequence>MKGYNGLIMAGLIGLSLPAYADITYFSCETGKGTVALKEANGVLHYTMTKNGKEAFSFASKGQDFAGFTYNHYARYQTDYLNVSFSNGGYRYLVFSNEEGNQERRGVTVINLKNSKDYTYECTSAAVDRLNELSEKLTCDIDSAQGCE</sequence>
<name>A0A0J8VSG2_9ENTR</name>
<dbReference type="RefSeq" id="WP_024560490.1">
    <property type="nucleotide sequence ID" value="NZ_LFEJ01000003.1"/>
</dbReference>
<feature type="signal peptide" evidence="1">
    <location>
        <begin position="1"/>
        <end position="21"/>
    </location>
</feature>
<keyword evidence="3" id="KW-1185">Reference proteome</keyword>
<reference evidence="2 3" key="1">
    <citation type="submission" date="2015-06" db="EMBL/GenBank/DDBJ databases">
        <title>Genome sequencing of Cronobacter sp. strain DJ34 isolated from petroleum contaminated sludge of Duliajan Oil Fields, Assam, India.</title>
        <authorList>
            <person name="Pal S."/>
            <person name="Banerjee T.D."/>
            <person name="Roy A."/>
            <person name="Sar P."/>
            <person name="Kazy S.K."/>
        </authorList>
    </citation>
    <scope>NUCLEOTIDE SEQUENCE [LARGE SCALE GENOMIC DNA]</scope>
    <source>
        <strain evidence="2 3">DJ34</strain>
    </source>
</reference>
<evidence type="ECO:0008006" key="4">
    <source>
        <dbReference type="Google" id="ProtNLM"/>
    </source>
</evidence>
<proteinExistence type="predicted"/>
<comment type="caution">
    <text evidence="2">The sequence shown here is derived from an EMBL/GenBank/DDBJ whole genome shotgun (WGS) entry which is preliminary data.</text>
</comment>
<keyword evidence="1" id="KW-0732">Signal</keyword>
<accession>A0A0J8VSG2</accession>
<dbReference type="AlphaFoldDB" id="A0A0J8VSG2"/>
<evidence type="ECO:0000313" key="2">
    <source>
        <dbReference type="EMBL" id="KMV36423.1"/>
    </source>
</evidence>
<dbReference type="PATRIC" id="fig|1656095.3.peg.420"/>
<evidence type="ECO:0000313" key="3">
    <source>
        <dbReference type="Proteomes" id="UP000037315"/>
    </source>
</evidence>
<protein>
    <recommendedName>
        <fullName evidence="4">Lysozyme inhibitor</fullName>
    </recommendedName>
</protein>
<evidence type="ECO:0000256" key="1">
    <source>
        <dbReference type="SAM" id="SignalP"/>
    </source>
</evidence>
<dbReference type="EMBL" id="LFEJ01000003">
    <property type="protein sequence ID" value="KMV36423.1"/>
    <property type="molecule type" value="Genomic_DNA"/>
</dbReference>
<organism evidence="2 3">
    <name type="scientific">Franconibacter pulveris</name>
    <dbReference type="NCBI Taxonomy" id="435910"/>
    <lineage>
        <taxon>Bacteria</taxon>
        <taxon>Pseudomonadati</taxon>
        <taxon>Pseudomonadota</taxon>
        <taxon>Gammaproteobacteria</taxon>
        <taxon>Enterobacterales</taxon>
        <taxon>Enterobacteriaceae</taxon>
        <taxon>Franconibacter</taxon>
    </lineage>
</organism>
<dbReference type="Proteomes" id="UP000037315">
    <property type="component" value="Unassembled WGS sequence"/>
</dbReference>